<comment type="caution">
    <text evidence="1">The sequence shown here is derived from an EMBL/GenBank/DDBJ whole genome shotgun (WGS) entry which is preliminary data.</text>
</comment>
<evidence type="ECO:0000313" key="2">
    <source>
        <dbReference type="Proteomes" id="UP000247459"/>
    </source>
</evidence>
<dbReference type="RefSeq" id="WP_110820922.1">
    <property type="nucleotide sequence ID" value="NZ_PRLG01000020.1"/>
</dbReference>
<organism evidence="1 2">
    <name type="scientific">Paenibacillus illinoisensis</name>
    <dbReference type="NCBI Taxonomy" id="59845"/>
    <lineage>
        <taxon>Bacteria</taxon>
        <taxon>Bacillati</taxon>
        <taxon>Bacillota</taxon>
        <taxon>Bacilli</taxon>
        <taxon>Bacillales</taxon>
        <taxon>Paenibacillaceae</taxon>
        <taxon>Paenibacillus</taxon>
    </lineage>
</organism>
<name>A0A2W0C760_9BACL</name>
<sequence length="64" mass="7186">MKTVSFINRGKDEEIEFYYDSKHGFGVSLMNGWGDSSCVSKLTMEDMMNIKKAIDEVIQASCLG</sequence>
<reference evidence="1 2" key="1">
    <citation type="submission" date="2018-01" db="EMBL/GenBank/DDBJ databases">
        <title>Genome sequence of the PGP bacterium Paenibacillus illinoisensis E3.</title>
        <authorList>
            <person name="Rolli E."/>
            <person name="Marasco R."/>
            <person name="Bessem C."/>
            <person name="Michoud G."/>
            <person name="Gaiarsa S."/>
            <person name="Borin S."/>
            <person name="Daffonchio D."/>
        </authorList>
    </citation>
    <scope>NUCLEOTIDE SEQUENCE [LARGE SCALE GENOMIC DNA]</scope>
    <source>
        <strain evidence="1 2">E3</strain>
    </source>
</reference>
<accession>A0A2W0C760</accession>
<protein>
    <submittedName>
        <fullName evidence="1">Uncharacterized protein</fullName>
    </submittedName>
</protein>
<proteinExistence type="predicted"/>
<dbReference type="AlphaFoldDB" id="A0A2W0C760"/>
<gene>
    <name evidence="1" type="ORF">PIL02S_03412</name>
</gene>
<evidence type="ECO:0000313" key="1">
    <source>
        <dbReference type="EMBL" id="PYY28266.1"/>
    </source>
</evidence>
<dbReference type="EMBL" id="PRLG01000020">
    <property type="protein sequence ID" value="PYY28266.1"/>
    <property type="molecule type" value="Genomic_DNA"/>
</dbReference>
<dbReference type="Proteomes" id="UP000247459">
    <property type="component" value="Unassembled WGS sequence"/>
</dbReference>